<reference evidence="1 2" key="1">
    <citation type="submission" date="2019-06" db="EMBL/GenBank/DDBJ databases">
        <title>Sequencing the genomes of 1000 actinobacteria strains.</title>
        <authorList>
            <person name="Klenk H.-P."/>
        </authorList>
    </citation>
    <scope>NUCLEOTIDE SEQUENCE [LARGE SCALE GENOMIC DNA]</scope>
    <source>
        <strain evidence="1 2">DSM 26477</strain>
    </source>
</reference>
<organism evidence="1 2">
    <name type="scientific">Homoserinimonas aerilata</name>
    <dbReference type="NCBI Taxonomy" id="1162970"/>
    <lineage>
        <taxon>Bacteria</taxon>
        <taxon>Bacillati</taxon>
        <taxon>Actinomycetota</taxon>
        <taxon>Actinomycetes</taxon>
        <taxon>Micrococcales</taxon>
        <taxon>Microbacteriaceae</taxon>
        <taxon>Homoserinimonas</taxon>
    </lineage>
</organism>
<proteinExistence type="predicted"/>
<comment type="caution">
    <text evidence="1">The sequence shown here is derived from an EMBL/GenBank/DDBJ whole genome shotgun (WGS) entry which is preliminary data.</text>
</comment>
<protein>
    <submittedName>
        <fullName evidence="1">Uncharacterized protein</fullName>
    </submittedName>
</protein>
<dbReference type="EMBL" id="VFOM01000002">
    <property type="protein sequence ID" value="TQL46794.1"/>
    <property type="molecule type" value="Genomic_DNA"/>
</dbReference>
<dbReference type="AlphaFoldDB" id="A0A542YFP5"/>
<sequence>MDSAADHLTAELLPRAGSLSRRVWSWAKTLLGAATGLGDGLPPVDLVIRRIPSGAEVMRTPADVGSPDFLLEQVRSDLQEMTVDEFLSEWRAE</sequence>
<accession>A0A542YFP5</accession>
<gene>
    <name evidence="1" type="ORF">FB562_2319</name>
</gene>
<name>A0A542YFP5_9MICO</name>
<dbReference type="Proteomes" id="UP000317998">
    <property type="component" value="Unassembled WGS sequence"/>
</dbReference>
<dbReference type="RefSeq" id="WP_141881427.1">
    <property type="nucleotide sequence ID" value="NZ_VFOM01000002.1"/>
</dbReference>
<evidence type="ECO:0000313" key="1">
    <source>
        <dbReference type="EMBL" id="TQL46794.1"/>
    </source>
</evidence>
<dbReference type="OrthoDB" id="5124616at2"/>
<keyword evidence="2" id="KW-1185">Reference proteome</keyword>
<evidence type="ECO:0000313" key="2">
    <source>
        <dbReference type="Proteomes" id="UP000317998"/>
    </source>
</evidence>